<keyword evidence="14" id="KW-0539">Nucleus</keyword>
<dbReference type="InterPro" id="IPR050821">
    <property type="entry name" value="Cytosolic_carboxypeptidase"/>
</dbReference>
<dbReference type="GO" id="GO:0005634">
    <property type="term" value="C:nucleus"/>
    <property type="evidence" value="ECO:0007669"/>
    <property type="project" value="UniProtKB-SubCell"/>
</dbReference>
<dbReference type="Pfam" id="PF25571">
    <property type="entry name" value="TPR_CCP1_N"/>
    <property type="match status" value="1"/>
</dbReference>
<feature type="compositionally biased region" description="Acidic residues" evidence="22">
    <location>
        <begin position="1004"/>
        <end position="1025"/>
    </location>
</feature>
<evidence type="ECO:0000256" key="13">
    <source>
        <dbReference type="ARBA" id="ARBA00023128"/>
    </source>
</evidence>
<protein>
    <recommendedName>
        <fullName evidence="18">Cytosolic carboxypeptidase 1</fullName>
        <ecNumber evidence="16">3.4.17.24</ecNumber>
    </recommendedName>
    <alternativeName>
        <fullName evidence="20">ATP/GTP-binding protein 1</fullName>
    </alternativeName>
    <alternativeName>
        <fullName evidence="19">Protein deglutamylase CCP1</fullName>
    </alternativeName>
</protein>
<reference evidence="24" key="3">
    <citation type="submission" date="2025-09" db="UniProtKB">
        <authorList>
            <consortium name="Ensembl"/>
        </authorList>
    </citation>
    <scope>IDENTIFICATION</scope>
</reference>
<dbReference type="InterPro" id="IPR011989">
    <property type="entry name" value="ARM-like"/>
</dbReference>
<dbReference type="Pfam" id="PF18027">
    <property type="entry name" value="Pepdidase_M14_N"/>
    <property type="match status" value="1"/>
</dbReference>
<dbReference type="GO" id="GO:0008270">
    <property type="term" value="F:zinc ion binding"/>
    <property type="evidence" value="ECO:0007669"/>
    <property type="project" value="InterPro"/>
</dbReference>
<evidence type="ECO:0000256" key="8">
    <source>
        <dbReference type="ARBA" id="ARBA00022670"/>
    </source>
</evidence>
<evidence type="ECO:0000256" key="15">
    <source>
        <dbReference type="ARBA" id="ARBA00024524"/>
    </source>
</evidence>
<dbReference type="GeneTree" id="ENSGT00940000157707"/>
<evidence type="ECO:0000256" key="21">
    <source>
        <dbReference type="PROSITE-ProRule" id="PRU01379"/>
    </source>
</evidence>
<feature type="region of interest" description="Disordered" evidence="22">
    <location>
        <begin position="259"/>
        <end position="313"/>
    </location>
</feature>
<dbReference type="Gene3D" id="2.60.40.3120">
    <property type="match status" value="1"/>
</dbReference>
<reference evidence="24" key="1">
    <citation type="submission" date="2019-06" db="EMBL/GenBank/DDBJ databases">
        <authorList>
            <consortium name="Wellcome Sanger Institute Data Sharing"/>
        </authorList>
    </citation>
    <scope>NUCLEOTIDE SEQUENCE [LARGE SCALE GENOMIC DNA]</scope>
</reference>
<evidence type="ECO:0000256" key="10">
    <source>
        <dbReference type="ARBA" id="ARBA00022801"/>
    </source>
</evidence>
<dbReference type="FunFam" id="2.60.40.3120:FF:000001">
    <property type="entry name" value="cytosolic carboxypeptidase 1 isoform X1"/>
    <property type="match status" value="1"/>
</dbReference>
<keyword evidence="13" id="KW-0496">Mitochondrion</keyword>
<keyword evidence="11" id="KW-0862">Zinc</keyword>
<evidence type="ECO:0000256" key="20">
    <source>
        <dbReference type="ARBA" id="ARBA00043070"/>
    </source>
</evidence>
<dbReference type="GO" id="GO:0004181">
    <property type="term" value="F:metallocarboxypeptidase activity"/>
    <property type="evidence" value="ECO:0007669"/>
    <property type="project" value="InterPro"/>
</dbReference>
<dbReference type="CDD" id="cd06906">
    <property type="entry name" value="M14_Nna1"/>
    <property type="match status" value="1"/>
</dbReference>
<comment type="cofactor">
    <cofactor evidence="1">
        <name>Zn(2+)</name>
        <dbReference type="ChEBI" id="CHEBI:29105"/>
    </cofactor>
</comment>
<keyword evidence="12" id="KW-0482">Metalloprotease</keyword>
<dbReference type="EC" id="3.4.17.24" evidence="16"/>
<feature type="compositionally biased region" description="Acidic residues" evidence="22">
    <location>
        <begin position="272"/>
        <end position="297"/>
    </location>
</feature>
<evidence type="ECO:0000256" key="5">
    <source>
        <dbReference type="ARBA" id="ARBA00005988"/>
    </source>
</evidence>
<dbReference type="InterPro" id="IPR033852">
    <property type="entry name" value="CBPC1/4"/>
</dbReference>
<feature type="compositionally biased region" description="Basic and acidic residues" evidence="22">
    <location>
        <begin position="298"/>
        <end position="313"/>
    </location>
</feature>
<keyword evidence="6" id="KW-0963">Cytoplasm</keyword>
<comment type="subcellular location">
    <subcellularLocation>
        <location evidence="4">Cytoplasm</location>
        <location evidence="4">Cytosol</location>
    </subcellularLocation>
    <subcellularLocation>
        <location evidence="3">Mitochondrion</location>
    </subcellularLocation>
    <subcellularLocation>
        <location evidence="2">Nucleus</location>
    </subcellularLocation>
</comment>
<evidence type="ECO:0000313" key="25">
    <source>
        <dbReference type="Proteomes" id="UP000472263"/>
    </source>
</evidence>
<dbReference type="GO" id="GO:0005829">
    <property type="term" value="C:cytosol"/>
    <property type="evidence" value="ECO:0007669"/>
    <property type="project" value="UniProtKB-SubCell"/>
</dbReference>
<reference evidence="24" key="2">
    <citation type="submission" date="2025-08" db="UniProtKB">
        <authorList>
            <consortium name="Ensembl"/>
        </authorList>
    </citation>
    <scope>IDENTIFICATION</scope>
</reference>
<dbReference type="Ensembl" id="ENSMMDT00005056132.1">
    <property type="protein sequence ID" value="ENSMMDP00005055081.1"/>
    <property type="gene ID" value="ENSMMDG00005024668.1"/>
</dbReference>
<evidence type="ECO:0000256" key="17">
    <source>
        <dbReference type="ARBA" id="ARBA00029302"/>
    </source>
</evidence>
<name>A0A668AZL2_9TELE</name>
<dbReference type="Pfam" id="PF00246">
    <property type="entry name" value="Peptidase_M14"/>
    <property type="match status" value="1"/>
</dbReference>
<evidence type="ECO:0000256" key="18">
    <source>
        <dbReference type="ARBA" id="ARBA00041044"/>
    </source>
</evidence>
<evidence type="ECO:0000256" key="19">
    <source>
        <dbReference type="ARBA" id="ARBA00043068"/>
    </source>
</evidence>
<comment type="similarity">
    <text evidence="5 21">Belongs to the peptidase M14 family.</text>
</comment>
<dbReference type="FunFam" id="3.40.630.10:FF:000024">
    <property type="entry name" value="ATP/GTP binding protein 1"/>
    <property type="match status" value="1"/>
</dbReference>
<dbReference type="AlphaFoldDB" id="A0A668AZL2"/>
<evidence type="ECO:0000259" key="23">
    <source>
        <dbReference type="PROSITE" id="PS52035"/>
    </source>
</evidence>
<feature type="region of interest" description="Disordered" evidence="22">
    <location>
        <begin position="1004"/>
        <end position="1051"/>
    </location>
</feature>
<evidence type="ECO:0000313" key="24">
    <source>
        <dbReference type="Ensembl" id="ENSMMDP00005055081.1"/>
    </source>
</evidence>
<dbReference type="Proteomes" id="UP000472263">
    <property type="component" value="Chromosome 9"/>
</dbReference>
<dbReference type="PANTHER" id="PTHR12756">
    <property type="entry name" value="CYTOSOLIC CARBOXYPEPTIDASE"/>
    <property type="match status" value="1"/>
</dbReference>
<feature type="active site" description="Proton donor/acceptor" evidence="21">
    <location>
        <position position="929"/>
    </location>
</feature>
<dbReference type="Gene3D" id="3.40.630.10">
    <property type="entry name" value="Zn peptidases"/>
    <property type="match status" value="1"/>
</dbReference>
<evidence type="ECO:0000256" key="1">
    <source>
        <dbReference type="ARBA" id="ARBA00001947"/>
    </source>
</evidence>
<evidence type="ECO:0000256" key="16">
    <source>
        <dbReference type="ARBA" id="ARBA00026108"/>
    </source>
</evidence>
<sequence>ELLTVGGGRRVGVFVSKGGTGLLLQKLITASKESPPSEELMLQLHSLLAKVGPKDRKFGVKARLNGALNVTVNLLKQNLQNTKLLLPCLQVLRVYSTNSVNAISLGKNGVVELMFKIVGPYSKKNTSLVALDTLGALLKSKTNARRAVDRAHVPALLAVYQDWHRNDTRQRHMLIRKGLLACLRNITNIKLGRKAFIEADGMRILYNTSTECLPVRTLDPLVNTSSLIMRKCFPKNRLPLPTIKSAFRYQLPHVPAGGPVAQLYNQPPGVDDVVDESDDNEETEADTENDTENEEDDKDHRTNDDIETDLNKLRPKESQSRLFEELRVYDRFFVELSEDFQVRILMGFALNHTQATIPSYQQYLLLPVQSIMSAMSKEIICMSGPTNHPKVPKYLMRATRACKRFVHCISFIYLFHSVNTGGSDCGSEGPEEEGGEGAVLEVPDTALLLPLHDPDLYVEMVKGTRSVPHYSEVAYPDYFGHVAPTFREPLLERVYGVQRSKIFQDIERLIHPNDILDKVIYDLDIPSCPVIDDDGESLKFNSQFESGNLRKAVQVRKHEYDLVLNSDINSNHYHQWFYFEVSGMRVGTTYRFNIINCEKSNSQFNYGMQVLMYSVQEAISGRPRWVRTGTDICYYKNHFSRSSIAAGGQKGKSYYTMTFSTNFSHKDDVCYFAYHYPYTYSTLKMHLSKLEALRTPQIYLRQDVLCETLGGNSCPLLTITAMPESTSNDHICQFRNRPLIFLSARVHPGETNASWVMKGTLEFLMGTSPLASSLREAYIFKIVPMLNPDGVVNGNHRCSLSGEDLNRQWQSPNPELHPTIYHTKGLLQYLAHIQRTPLVFCDYHGHSRKKNVFMYGCSVKETVWQSNINATSCDLQEDLGYRTLPKILSQIAPAFNMASCSFVVERSKASTARVVVWREIGVQRSYTMESTLCGCDQGKYKGLQIGTRELEEMGAQFCVALLRLRRLTSPLGLRNHQHLLDVESDLMETRCKVASPTTYVMEEDEPSFLEEVDYSAESNEEDADADDHSTDVFDNPVHLDQLSDSETNHRD</sequence>
<feature type="domain" description="Peptidase M14" evidence="23">
    <location>
        <begin position="676"/>
        <end position="965"/>
    </location>
</feature>
<evidence type="ECO:0000256" key="7">
    <source>
        <dbReference type="ARBA" id="ARBA00022645"/>
    </source>
</evidence>
<dbReference type="GO" id="GO:0006508">
    <property type="term" value="P:proteolysis"/>
    <property type="evidence" value="ECO:0007669"/>
    <property type="project" value="UniProtKB-KW"/>
</dbReference>
<keyword evidence="25" id="KW-1185">Reference proteome</keyword>
<dbReference type="GO" id="GO:0005739">
    <property type="term" value="C:mitochondrion"/>
    <property type="evidence" value="ECO:0007669"/>
    <property type="project" value="UniProtKB-SubCell"/>
</dbReference>
<evidence type="ECO:0000256" key="22">
    <source>
        <dbReference type="SAM" id="MobiDB-lite"/>
    </source>
</evidence>
<evidence type="ECO:0000256" key="11">
    <source>
        <dbReference type="ARBA" id="ARBA00022833"/>
    </source>
</evidence>
<evidence type="ECO:0000256" key="6">
    <source>
        <dbReference type="ARBA" id="ARBA00022490"/>
    </source>
</evidence>
<gene>
    <name evidence="24" type="primary">AGTPBP1</name>
    <name evidence="24" type="synonym">agtpbp1</name>
</gene>
<dbReference type="InterPro" id="IPR040626">
    <property type="entry name" value="Pepdidase_M14_N"/>
</dbReference>
<proteinExistence type="inferred from homology"/>
<evidence type="ECO:0000256" key="2">
    <source>
        <dbReference type="ARBA" id="ARBA00004123"/>
    </source>
</evidence>
<evidence type="ECO:0000256" key="14">
    <source>
        <dbReference type="ARBA" id="ARBA00023242"/>
    </source>
</evidence>
<dbReference type="InterPro" id="IPR000834">
    <property type="entry name" value="Peptidase_M14"/>
</dbReference>
<evidence type="ECO:0000256" key="9">
    <source>
        <dbReference type="ARBA" id="ARBA00022723"/>
    </source>
</evidence>
<keyword evidence="8" id="KW-0645">Protease</keyword>
<dbReference type="SUPFAM" id="SSF53187">
    <property type="entry name" value="Zn-dependent exopeptidases"/>
    <property type="match status" value="1"/>
</dbReference>
<dbReference type="PANTHER" id="PTHR12756:SF24">
    <property type="entry name" value="CYTOSOLIC CARBOXYPEPTIDASE 1"/>
    <property type="match status" value="1"/>
</dbReference>
<keyword evidence="7" id="KW-0121">Carboxypeptidase</keyword>
<comment type="catalytic activity">
    <reaction evidence="17">
        <text>(L-glutamyl)(n+1)-gamma-L-glutamyl-L-glutamyl-[protein] + H2O = (L-glutamyl)(n)-gamma-L-glutamyl-L-glutamyl-[protein] + L-glutamate</text>
        <dbReference type="Rhea" id="RHEA:60004"/>
        <dbReference type="Rhea" id="RHEA-COMP:15519"/>
        <dbReference type="Rhea" id="RHEA-COMP:15675"/>
        <dbReference type="ChEBI" id="CHEBI:15377"/>
        <dbReference type="ChEBI" id="CHEBI:29985"/>
        <dbReference type="ChEBI" id="CHEBI:143623"/>
    </reaction>
    <physiologicalReaction direction="left-to-right" evidence="17">
        <dbReference type="Rhea" id="RHEA:60005"/>
    </physiologicalReaction>
</comment>
<dbReference type="Gene3D" id="1.25.10.10">
    <property type="entry name" value="Leucine-rich Repeat Variant"/>
    <property type="match status" value="1"/>
</dbReference>
<keyword evidence="9" id="KW-0479">Metal-binding</keyword>
<keyword evidence="10" id="KW-0378">Hydrolase</keyword>
<evidence type="ECO:0000256" key="12">
    <source>
        <dbReference type="ARBA" id="ARBA00023049"/>
    </source>
</evidence>
<evidence type="ECO:0000256" key="4">
    <source>
        <dbReference type="ARBA" id="ARBA00004514"/>
    </source>
</evidence>
<comment type="catalytic activity">
    <reaction evidence="15">
        <text>C-terminal L-alpha-aminoacyl-L-glutamyl-L-glutamyl-[tubulin] + H2O = C-terminal L-alpha-aminoacyl-L-glutamyl-[tubulin] + L-glutamate</text>
        <dbReference type="Rhea" id="RHEA:63792"/>
        <dbReference type="Rhea" id="RHEA-COMP:16435"/>
        <dbReference type="Rhea" id="RHEA-COMP:16436"/>
        <dbReference type="ChEBI" id="CHEBI:15377"/>
        <dbReference type="ChEBI" id="CHEBI:29985"/>
        <dbReference type="ChEBI" id="CHEBI:149555"/>
        <dbReference type="ChEBI" id="CHEBI:149556"/>
        <dbReference type="EC" id="3.4.17.24"/>
    </reaction>
    <physiologicalReaction direction="left-to-right" evidence="15">
        <dbReference type="Rhea" id="RHEA:63793"/>
    </physiologicalReaction>
</comment>
<dbReference type="SUPFAM" id="SSF48371">
    <property type="entry name" value="ARM repeat"/>
    <property type="match status" value="1"/>
</dbReference>
<accession>A0A668AZL2</accession>
<dbReference type="PROSITE" id="PS52035">
    <property type="entry name" value="PEPTIDASE_M14"/>
    <property type="match status" value="1"/>
</dbReference>
<organism evidence="24 25">
    <name type="scientific">Myripristis murdjan</name>
    <name type="common">pinecone soldierfish</name>
    <dbReference type="NCBI Taxonomy" id="586833"/>
    <lineage>
        <taxon>Eukaryota</taxon>
        <taxon>Metazoa</taxon>
        <taxon>Chordata</taxon>
        <taxon>Craniata</taxon>
        <taxon>Vertebrata</taxon>
        <taxon>Euteleostomi</taxon>
        <taxon>Actinopterygii</taxon>
        <taxon>Neopterygii</taxon>
        <taxon>Teleostei</taxon>
        <taxon>Neoteleostei</taxon>
        <taxon>Acanthomorphata</taxon>
        <taxon>Holocentriformes</taxon>
        <taxon>Holocentridae</taxon>
        <taxon>Myripristis</taxon>
    </lineage>
</organism>
<evidence type="ECO:0000256" key="3">
    <source>
        <dbReference type="ARBA" id="ARBA00004173"/>
    </source>
</evidence>
<dbReference type="InterPro" id="IPR016024">
    <property type="entry name" value="ARM-type_fold"/>
</dbReference>